<evidence type="ECO:0000313" key="3">
    <source>
        <dbReference type="Proteomes" id="UP000184432"/>
    </source>
</evidence>
<dbReference type="RefSeq" id="WP_073314226.1">
    <property type="nucleotide sequence ID" value="NZ_FQYP01000001.1"/>
</dbReference>
<dbReference type="OrthoDB" id="1164971at2"/>
<organism evidence="2 3">
    <name type="scientific">Aquimarina spongiae</name>
    <dbReference type="NCBI Taxonomy" id="570521"/>
    <lineage>
        <taxon>Bacteria</taxon>
        <taxon>Pseudomonadati</taxon>
        <taxon>Bacteroidota</taxon>
        <taxon>Flavobacteriia</taxon>
        <taxon>Flavobacteriales</taxon>
        <taxon>Flavobacteriaceae</taxon>
        <taxon>Aquimarina</taxon>
    </lineage>
</organism>
<evidence type="ECO:0000313" key="2">
    <source>
        <dbReference type="EMBL" id="SHI49053.1"/>
    </source>
</evidence>
<gene>
    <name evidence="2" type="ORF">SAMN04488508_101877</name>
</gene>
<dbReference type="AlphaFoldDB" id="A0A1M6BKN6"/>
<accession>A0A1M6BKN6</accession>
<protein>
    <submittedName>
        <fullName evidence="2">Uncharacterized protein</fullName>
    </submittedName>
</protein>
<keyword evidence="1" id="KW-0732">Signal</keyword>
<feature type="chain" id="PRO_5012816247" evidence="1">
    <location>
        <begin position="21"/>
        <end position="150"/>
    </location>
</feature>
<evidence type="ECO:0000256" key="1">
    <source>
        <dbReference type="SAM" id="SignalP"/>
    </source>
</evidence>
<proteinExistence type="predicted"/>
<dbReference type="EMBL" id="FQYP01000001">
    <property type="protein sequence ID" value="SHI49053.1"/>
    <property type="molecule type" value="Genomic_DNA"/>
</dbReference>
<dbReference type="Proteomes" id="UP000184432">
    <property type="component" value="Unassembled WGS sequence"/>
</dbReference>
<name>A0A1M6BKN6_9FLAO</name>
<feature type="signal peptide" evidence="1">
    <location>
        <begin position="1"/>
        <end position="20"/>
    </location>
</feature>
<reference evidence="3" key="1">
    <citation type="submission" date="2016-11" db="EMBL/GenBank/DDBJ databases">
        <authorList>
            <person name="Varghese N."/>
            <person name="Submissions S."/>
        </authorList>
    </citation>
    <scope>NUCLEOTIDE SEQUENCE [LARGE SCALE GENOMIC DNA]</scope>
    <source>
        <strain evidence="3">DSM 22623</strain>
    </source>
</reference>
<sequence length="150" mass="17340">MRFLFVLTLGCLLYSTPNFAQHLDEKDWSTLSDLASSGNMSSFNSHLKQRNFLEVQEPNEKYVFYQWNQESPYFYGVRINKKTKQVAYLTNDNNYVLKLLSKFLTKYTLSKSDKKDNATTHVFQAPNKVLAIKLDTKDKAGTHLLIASNN</sequence>
<dbReference type="STRING" id="570521.SAMN04488508_101877"/>
<keyword evidence="3" id="KW-1185">Reference proteome</keyword>